<evidence type="ECO:0000256" key="1">
    <source>
        <dbReference type="ARBA" id="ARBA00004138"/>
    </source>
</evidence>
<dbReference type="PANTHER" id="PTHR14781:SF0">
    <property type="entry name" value="INTRAFLAGELLAR TRANSPORT PROTEIN 56"/>
    <property type="match status" value="1"/>
</dbReference>
<dbReference type="EMBL" id="LNIX01000007">
    <property type="protein sequence ID" value="OXA51847.1"/>
    <property type="molecule type" value="Genomic_DNA"/>
</dbReference>
<feature type="compositionally biased region" description="Low complexity" evidence="6">
    <location>
        <begin position="12"/>
        <end position="23"/>
    </location>
</feature>
<keyword evidence="8" id="KW-1185">Reference proteome</keyword>
<evidence type="ECO:0000256" key="6">
    <source>
        <dbReference type="SAM" id="MobiDB-lite"/>
    </source>
</evidence>
<evidence type="ECO:0000256" key="5">
    <source>
        <dbReference type="ARBA" id="ARBA00023273"/>
    </source>
</evidence>
<dbReference type="OMA" id="FIIRRDY"/>
<dbReference type="AlphaFoldDB" id="A0A226E4D7"/>
<dbReference type="Proteomes" id="UP000198287">
    <property type="component" value="Unassembled WGS sequence"/>
</dbReference>
<sequence>MLLSRSRPAVASTSETSGGSSNEGKLPKLGEFLDKKDFLGALTLLEVRSLEDHVMIIPTCGSILFFSHQFQRSSSQASDAKGLASLVAYCCFHLGDYKRALEEYQSLLKEPKKGLDDPTLWLNIACCLFSMGMYVEANEAAVKGTPSPLKNRLSFHLAHKLGNEDAVIANHAKLEELLENQLSLASMHYLRQDYQNFAKLDNDATGVTSHLVDLIVSTSSAEEVHFVQALLQIPREYIALNVYVALCYHRLEYFDVSQEVLAVYLQAFPGSAIALNLRACNTFRLYTGAAAEKDLKPLLNLMNQEDQTKNGMFSSAYDLIRHNLVVFRGGQGALQILPKLVDVIPEARFNLIIYYLQQDDVTNASTLIKGTKIKGTPEKILYAIVNLLLSYETGNREYLQTAQSTFNQVGSSENEHDSVFGRLCMASAHFLSRNFDHASLYMNSVRQHYYNDDTFNFNYAQAKGMLNQYQEVEELLTMIQSEKIRNDFTYMQWLARAYIMNKKPRLAWELHERMETSPESFRLLQLIANECYRLGQFYYAAKAFDLLERYEPSTEHWEGKRGAIIGVFQLIIAGHEPKESLHDIIALLRNSSKPNAEKILGVIKKWAKENRINL</sequence>
<keyword evidence="5" id="KW-0966">Cell projection</keyword>
<evidence type="ECO:0000313" key="7">
    <source>
        <dbReference type="EMBL" id="OXA51847.1"/>
    </source>
</evidence>
<comment type="caution">
    <text evidence="7">The sequence shown here is derived from an EMBL/GenBank/DDBJ whole genome shotgun (WGS) entry which is preliminary data.</text>
</comment>
<evidence type="ECO:0000256" key="3">
    <source>
        <dbReference type="ARBA" id="ARBA00022737"/>
    </source>
</evidence>
<proteinExistence type="inferred from homology"/>
<gene>
    <name evidence="7" type="ORF">Fcan01_13596</name>
</gene>
<dbReference type="GO" id="GO:0030992">
    <property type="term" value="C:intraciliary transport particle B"/>
    <property type="evidence" value="ECO:0007669"/>
    <property type="project" value="TreeGrafter"/>
</dbReference>
<dbReference type="STRING" id="158441.A0A226E4D7"/>
<organism evidence="7 8">
    <name type="scientific">Folsomia candida</name>
    <name type="common">Springtail</name>
    <dbReference type="NCBI Taxonomy" id="158441"/>
    <lineage>
        <taxon>Eukaryota</taxon>
        <taxon>Metazoa</taxon>
        <taxon>Ecdysozoa</taxon>
        <taxon>Arthropoda</taxon>
        <taxon>Hexapoda</taxon>
        <taxon>Collembola</taxon>
        <taxon>Entomobryomorpha</taxon>
        <taxon>Isotomoidea</taxon>
        <taxon>Isotomidae</taxon>
        <taxon>Proisotominae</taxon>
        <taxon>Folsomia</taxon>
    </lineage>
</organism>
<dbReference type="GO" id="GO:0097546">
    <property type="term" value="C:ciliary base"/>
    <property type="evidence" value="ECO:0007669"/>
    <property type="project" value="TreeGrafter"/>
</dbReference>
<evidence type="ECO:0000256" key="2">
    <source>
        <dbReference type="ARBA" id="ARBA00007834"/>
    </source>
</evidence>
<comment type="similarity">
    <text evidence="2">Belongs to the IFT56 family.</text>
</comment>
<evidence type="ECO:0000256" key="4">
    <source>
        <dbReference type="ARBA" id="ARBA00022803"/>
    </source>
</evidence>
<dbReference type="Gene3D" id="1.25.40.10">
    <property type="entry name" value="Tetratricopeptide repeat domain"/>
    <property type="match status" value="2"/>
</dbReference>
<dbReference type="GO" id="GO:0035720">
    <property type="term" value="P:intraciliary anterograde transport"/>
    <property type="evidence" value="ECO:0007669"/>
    <property type="project" value="TreeGrafter"/>
</dbReference>
<dbReference type="GO" id="GO:0036064">
    <property type="term" value="C:ciliary basal body"/>
    <property type="evidence" value="ECO:0007669"/>
    <property type="project" value="TreeGrafter"/>
</dbReference>
<accession>A0A226E4D7</accession>
<feature type="region of interest" description="Disordered" evidence="6">
    <location>
        <begin position="1"/>
        <end position="23"/>
    </location>
</feature>
<reference evidence="7 8" key="1">
    <citation type="submission" date="2015-12" db="EMBL/GenBank/DDBJ databases">
        <title>The genome of Folsomia candida.</title>
        <authorList>
            <person name="Faddeeva A."/>
            <person name="Derks M.F."/>
            <person name="Anvar Y."/>
            <person name="Smit S."/>
            <person name="Van Straalen N."/>
            <person name="Roelofs D."/>
        </authorList>
    </citation>
    <scope>NUCLEOTIDE SEQUENCE [LARGE SCALE GENOMIC DNA]</scope>
    <source>
        <strain evidence="7 8">VU population</strain>
        <tissue evidence="7">Whole body</tissue>
    </source>
</reference>
<dbReference type="PANTHER" id="PTHR14781">
    <property type="entry name" value="INTRAFLAGELLAR TRANSPORT PROTEIN 56"/>
    <property type="match status" value="1"/>
</dbReference>
<keyword evidence="4" id="KW-0802">TPR repeat</keyword>
<keyword evidence="7" id="KW-0969">Cilium</keyword>
<dbReference type="OrthoDB" id="95390at2759"/>
<evidence type="ECO:0000313" key="8">
    <source>
        <dbReference type="Proteomes" id="UP000198287"/>
    </source>
</evidence>
<keyword evidence="7" id="KW-0282">Flagellum</keyword>
<dbReference type="SUPFAM" id="SSF48452">
    <property type="entry name" value="TPR-like"/>
    <property type="match status" value="2"/>
</dbReference>
<dbReference type="InterPro" id="IPR030511">
    <property type="entry name" value="TTC26"/>
</dbReference>
<keyword evidence="3" id="KW-0677">Repeat</keyword>
<comment type="subcellular location">
    <subcellularLocation>
        <location evidence="1">Cell projection</location>
        <location evidence="1">Cilium</location>
    </subcellularLocation>
</comment>
<protein>
    <submittedName>
        <fullName evidence="7">Intraflagellar transport protein 56</fullName>
    </submittedName>
</protein>
<dbReference type="GO" id="GO:0035735">
    <property type="term" value="P:intraciliary transport involved in cilium assembly"/>
    <property type="evidence" value="ECO:0007669"/>
    <property type="project" value="TreeGrafter"/>
</dbReference>
<dbReference type="InterPro" id="IPR011990">
    <property type="entry name" value="TPR-like_helical_dom_sf"/>
</dbReference>
<dbReference type="GO" id="GO:0120170">
    <property type="term" value="F:intraciliary transport particle B binding"/>
    <property type="evidence" value="ECO:0007669"/>
    <property type="project" value="TreeGrafter"/>
</dbReference>
<name>A0A226E4D7_FOLCA</name>